<gene>
    <name evidence="1" type="ORF">HAX54_013168</name>
</gene>
<evidence type="ECO:0000313" key="1">
    <source>
        <dbReference type="EMBL" id="MCE5165925.1"/>
    </source>
</evidence>
<keyword evidence="2" id="KW-1185">Reference proteome</keyword>
<protein>
    <submittedName>
        <fullName evidence="1">Uncharacterized protein</fullName>
    </submittedName>
</protein>
<reference evidence="1 2" key="1">
    <citation type="journal article" date="2021" name="BMC Genomics">
        <title>Datura genome reveals duplications of psychoactive alkaloid biosynthetic genes and high mutation rate following tissue culture.</title>
        <authorList>
            <person name="Rajewski A."/>
            <person name="Carter-House D."/>
            <person name="Stajich J."/>
            <person name="Litt A."/>
        </authorList>
    </citation>
    <scope>NUCLEOTIDE SEQUENCE [LARGE SCALE GENOMIC DNA]</scope>
    <source>
        <strain evidence="1">AR-01</strain>
    </source>
</reference>
<dbReference type="EMBL" id="JACEIK010017876">
    <property type="protein sequence ID" value="MCE5165925.1"/>
    <property type="molecule type" value="Genomic_DNA"/>
</dbReference>
<name>A0ABS8Y5H5_DATST</name>
<proteinExistence type="predicted"/>
<accession>A0ABS8Y5H5</accession>
<dbReference type="Proteomes" id="UP000823775">
    <property type="component" value="Unassembled WGS sequence"/>
</dbReference>
<sequence>MPVDEFSLENTTTQQEFDMCPASSQARLCYGLRDAEDRLENQEARYPKVSGSWSGARHCK</sequence>
<evidence type="ECO:0000313" key="2">
    <source>
        <dbReference type="Proteomes" id="UP000823775"/>
    </source>
</evidence>
<comment type="caution">
    <text evidence="1">The sequence shown here is derived from an EMBL/GenBank/DDBJ whole genome shotgun (WGS) entry which is preliminary data.</text>
</comment>
<feature type="non-terminal residue" evidence="1">
    <location>
        <position position="60"/>
    </location>
</feature>
<organism evidence="1 2">
    <name type="scientific">Datura stramonium</name>
    <name type="common">Jimsonweed</name>
    <name type="synonym">Common thornapple</name>
    <dbReference type="NCBI Taxonomy" id="4076"/>
    <lineage>
        <taxon>Eukaryota</taxon>
        <taxon>Viridiplantae</taxon>
        <taxon>Streptophyta</taxon>
        <taxon>Embryophyta</taxon>
        <taxon>Tracheophyta</taxon>
        <taxon>Spermatophyta</taxon>
        <taxon>Magnoliopsida</taxon>
        <taxon>eudicotyledons</taxon>
        <taxon>Gunneridae</taxon>
        <taxon>Pentapetalae</taxon>
        <taxon>asterids</taxon>
        <taxon>lamiids</taxon>
        <taxon>Solanales</taxon>
        <taxon>Solanaceae</taxon>
        <taxon>Solanoideae</taxon>
        <taxon>Datureae</taxon>
        <taxon>Datura</taxon>
    </lineage>
</organism>